<dbReference type="AlphaFoldDB" id="A0A1B0GME9"/>
<comment type="subcellular location">
    <subcellularLocation>
        <location evidence="1">Nucleus</location>
    </subcellularLocation>
</comment>
<evidence type="ECO:0000256" key="7">
    <source>
        <dbReference type="ARBA" id="ARBA00023187"/>
    </source>
</evidence>
<dbReference type="FunFam" id="2.30.30.100:FF:000007">
    <property type="entry name" value="U6 snRNA-associated Sm-like protein LSm3"/>
    <property type="match status" value="1"/>
</dbReference>
<keyword evidence="4" id="KW-0507">mRNA processing</keyword>
<dbReference type="GO" id="GO:0000398">
    <property type="term" value="P:mRNA splicing, via spliceosome"/>
    <property type="evidence" value="ECO:0007669"/>
    <property type="project" value="InterPro"/>
</dbReference>
<evidence type="ECO:0000313" key="12">
    <source>
        <dbReference type="EnsemblMetazoa" id="PPAI002329-PA"/>
    </source>
</evidence>
<comment type="similarity">
    <text evidence="3">Belongs to the CFAP97 family.</text>
</comment>
<dbReference type="EnsemblMetazoa" id="PPAI002329-RA">
    <property type="protein sequence ID" value="PPAI002329-PA"/>
    <property type="gene ID" value="PPAI002329"/>
</dbReference>
<accession>A0A1B0GME9</accession>
<dbReference type="VEuPathDB" id="VectorBase:PPAPM1_001018"/>
<reference evidence="12" key="1">
    <citation type="submission" date="2022-08" db="UniProtKB">
        <authorList>
            <consortium name="EnsemblMetazoa"/>
        </authorList>
    </citation>
    <scope>IDENTIFICATION</scope>
    <source>
        <strain evidence="12">Israel</strain>
    </source>
</reference>
<proteinExistence type="inferred from homology"/>
<evidence type="ECO:0000256" key="1">
    <source>
        <dbReference type="ARBA" id="ARBA00004123"/>
    </source>
</evidence>
<dbReference type="Pfam" id="PF01423">
    <property type="entry name" value="LSM"/>
    <property type="match status" value="1"/>
</dbReference>
<dbReference type="Gene3D" id="2.30.30.100">
    <property type="match status" value="1"/>
</dbReference>
<dbReference type="InterPro" id="IPR001163">
    <property type="entry name" value="Sm_dom_euk/arc"/>
</dbReference>
<evidence type="ECO:0000256" key="2">
    <source>
        <dbReference type="ARBA" id="ARBA00006850"/>
    </source>
</evidence>
<evidence type="ECO:0000256" key="3">
    <source>
        <dbReference type="ARBA" id="ARBA00008315"/>
    </source>
</evidence>
<evidence type="ECO:0000259" key="11">
    <source>
        <dbReference type="PROSITE" id="PS52002"/>
    </source>
</evidence>
<keyword evidence="13" id="KW-1185">Reference proteome</keyword>
<dbReference type="VEuPathDB" id="VectorBase:PPAI002329"/>
<dbReference type="InterPro" id="IPR010920">
    <property type="entry name" value="LSM_dom_sf"/>
</dbReference>
<evidence type="ECO:0000256" key="9">
    <source>
        <dbReference type="ARBA" id="ARBA00023274"/>
    </source>
</evidence>
<dbReference type="PANTHER" id="PTHR13110">
    <property type="entry name" value="U6 SNRNA-ASSOCIATED SM-LIKE PROTEIN LSM3"/>
    <property type="match status" value="1"/>
</dbReference>
<evidence type="ECO:0000256" key="10">
    <source>
        <dbReference type="ARBA" id="ARBA00067758"/>
    </source>
</evidence>
<dbReference type="GO" id="GO:0005681">
    <property type="term" value="C:spliceosomal complex"/>
    <property type="evidence" value="ECO:0007669"/>
    <property type="project" value="UniProtKB-KW"/>
</dbReference>
<dbReference type="Proteomes" id="UP000092462">
    <property type="component" value="Unassembled WGS sequence"/>
</dbReference>
<dbReference type="CDD" id="cd01730">
    <property type="entry name" value="LSm3"/>
    <property type="match status" value="1"/>
</dbReference>
<protein>
    <recommendedName>
        <fullName evidence="10">U6 snRNA-associated Sm-like protein LSm3</fullName>
    </recommendedName>
</protein>
<feature type="domain" description="Sm" evidence="11">
    <location>
        <begin position="12"/>
        <end position="97"/>
    </location>
</feature>
<sequence length="277" mass="32224">MADDEQSIPVKEPLDLIRLSLDEKIYVKMRNERELRGRLHAFDQHLNMVLGDAEETVTVCEVDEETYEEVYKTTKRTIPMLFVRGDGVILVSPPMRFVGTMLTKRDKLLVKPFMVERYNQHRKKVKSAGPRIDFSSPPIYPHVMVKMKKIQKENERKASIERENVRLLQKLGAIMNMSRLENFWNSTRPNFLSREFIYTPRRSASKVTSAPCPVQQKQEREVSGSAARCLACSGRISTKKNQIVPEERLPWAPPRKSWNQKILNDTTKPHICCRYCC</sequence>
<dbReference type="InterPro" id="IPR040002">
    <property type="entry name" value="Sm-like_LSM3"/>
</dbReference>
<dbReference type="GO" id="GO:0003723">
    <property type="term" value="F:RNA binding"/>
    <property type="evidence" value="ECO:0007669"/>
    <property type="project" value="UniProtKB-KW"/>
</dbReference>
<evidence type="ECO:0000256" key="8">
    <source>
        <dbReference type="ARBA" id="ARBA00023242"/>
    </source>
</evidence>
<dbReference type="Pfam" id="PF13879">
    <property type="entry name" value="Hmw_CFAP97"/>
    <property type="match status" value="1"/>
</dbReference>
<name>A0A1B0GME9_PHLPP</name>
<evidence type="ECO:0000313" key="13">
    <source>
        <dbReference type="Proteomes" id="UP000092462"/>
    </source>
</evidence>
<dbReference type="GO" id="GO:0120115">
    <property type="term" value="C:Lsm2-8 complex"/>
    <property type="evidence" value="ECO:0007669"/>
    <property type="project" value="UniProtKB-ARBA"/>
</dbReference>
<dbReference type="SUPFAM" id="SSF50182">
    <property type="entry name" value="Sm-like ribonucleoproteins"/>
    <property type="match status" value="1"/>
</dbReference>
<evidence type="ECO:0000256" key="4">
    <source>
        <dbReference type="ARBA" id="ARBA00022664"/>
    </source>
</evidence>
<dbReference type="PROSITE" id="PS52002">
    <property type="entry name" value="SM"/>
    <property type="match status" value="1"/>
</dbReference>
<dbReference type="InterPro" id="IPR047575">
    <property type="entry name" value="Sm"/>
</dbReference>
<organism evidence="12 13">
    <name type="scientific">Phlebotomus papatasi</name>
    <name type="common">Sandfly</name>
    <dbReference type="NCBI Taxonomy" id="29031"/>
    <lineage>
        <taxon>Eukaryota</taxon>
        <taxon>Metazoa</taxon>
        <taxon>Ecdysozoa</taxon>
        <taxon>Arthropoda</taxon>
        <taxon>Hexapoda</taxon>
        <taxon>Insecta</taxon>
        <taxon>Pterygota</taxon>
        <taxon>Neoptera</taxon>
        <taxon>Endopterygota</taxon>
        <taxon>Diptera</taxon>
        <taxon>Nematocera</taxon>
        <taxon>Psychodoidea</taxon>
        <taxon>Psychodidae</taxon>
        <taxon>Phlebotomus</taxon>
        <taxon>Phlebotomus</taxon>
    </lineage>
</organism>
<dbReference type="InterPro" id="IPR034105">
    <property type="entry name" value="Lsm3"/>
</dbReference>
<dbReference type="InterPro" id="IPR029488">
    <property type="entry name" value="Hmw/CFAP97"/>
</dbReference>
<evidence type="ECO:0000256" key="5">
    <source>
        <dbReference type="ARBA" id="ARBA00022728"/>
    </source>
</evidence>
<keyword evidence="9" id="KW-0687">Ribonucleoprotein</keyword>
<evidence type="ECO:0000256" key="6">
    <source>
        <dbReference type="ARBA" id="ARBA00022884"/>
    </source>
</evidence>
<dbReference type="EMBL" id="AJVK01024477">
    <property type="status" value="NOT_ANNOTATED_CDS"/>
    <property type="molecule type" value="Genomic_DNA"/>
</dbReference>
<keyword evidence="6" id="KW-0694">RNA-binding</keyword>
<comment type="similarity">
    <text evidence="2">Belongs to the snRNP Sm proteins family.</text>
</comment>
<keyword evidence="7" id="KW-0508">mRNA splicing</keyword>
<keyword evidence="8" id="KW-0539">Nucleus</keyword>
<dbReference type="SMART" id="SM00651">
    <property type="entry name" value="Sm"/>
    <property type="match status" value="1"/>
</dbReference>
<keyword evidence="5" id="KW-0747">Spliceosome</keyword>